<feature type="non-terminal residue" evidence="8">
    <location>
        <position position="292"/>
    </location>
</feature>
<dbReference type="GO" id="GO:0016020">
    <property type="term" value="C:membrane"/>
    <property type="evidence" value="ECO:0007669"/>
    <property type="project" value="UniProtKB-SubCell"/>
</dbReference>
<keyword evidence="5" id="KW-0813">Transport</keyword>
<dbReference type="OMA" id="KECTISC"/>
<feature type="domain" description="Neurotransmitter-gated ion-channel ligand-binding" evidence="6">
    <location>
        <begin position="2"/>
        <end position="201"/>
    </location>
</feature>
<dbReference type="HOGENOM" id="CLU_018074_2_0_1"/>
<comment type="similarity">
    <text evidence="5">Belongs to the ligand-gated ion channel (TC 1.A.9) family.</text>
</comment>
<feature type="transmembrane region" description="Helical" evidence="5">
    <location>
        <begin position="268"/>
        <end position="288"/>
    </location>
</feature>
<dbReference type="GeneID" id="20252571"/>
<dbReference type="InterPro" id="IPR036719">
    <property type="entry name" value="Neuro-gated_channel_TM_sf"/>
</dbReference>
<evidence type="ECO:0000256" key="2">
    <source>
        <dbReference type="ARBA" id="ARBA00022692"/>
    </source>
</evidence>
<dbReference type="STRING" id="225164.V4BB08"/>
<dbReference type="Proteomes" id="UP000030746">
    <property type="component" value="Unassembled WGS sequence"/>
</dbReference>
<dbReference type="CDD" id="cd18989">
    <property type="entry name" value="LGIC_ECD_cation"/>
    <property type="match status" value="1"/>
</dbReference>
<dbReference type="Pfam" id="PF02932">
    <property type="entry name" value="Neur_chan_memb"/>
    <property type="match status" value="1"/>
</dbReference>
<dbReference type="GO" id="GO:0004888">
    <property type="term" value="F:transmembrane signaling receptor activity"/>
    <property type="evidence" value="ECO:0007669"/>
    <property type="project" value="InterPro"/>
</dbReference>
<dbReference type="Gene3D" id="1.20.58.390">
    <property type="entry name" value="Neurotransmitter-gated ion-channel transmembrane domain"/>
    <property type="match status" value="1"/>
</dbReference>
<keyword evidence="5" id="KW-0406">Ion transport</keyword>
<evidence type="ECO:0000256" key="3">
    <source>
        <dbReference type="ARBA" id="ARBA00022989"/>
    </source>
</evidence>
<evidence type="ECO:0000256" key="1">
    <source>
        <dbReference type="ARBA" id="ARBA00004141"/>
    </source>
</evidence>
<reference evidence="8 9" key="1">
    <citation type="journal article" date="2013" name="Nature">
        <title>Insights into bilaterian evolution from three spiralian genomes.</title>
        <authorList>
            <person name="Simakov O."/>
            <person name="Marletaz F."/>
            <person name="Cho S.J."/>
            <person name="Edsinger-Gonzales E."/>
            <person name="Havlak P."/>
            <person name="Hellsten U."/>
            <person name="Kuo D.H."/>
            <person name="Larsson T."/>
            <person name="Lv J."/>
            <person name="Arendt D."/>
            <person name="Savage R."/>
            <person name="Osoegawa K."/>
            <person name="de Jong P."/>
            <person name="Grimwood J."/>
            <person name="Chapman J.A."/>
            <person name="Shapiro H."/>
            <person name="Aerts A."/>
            <person name="Otillar R.P."/>
            <person name="Terry A.Y."/>
            <person name="Boore J.L."/>
            <person name="Grigoriev I.V."/>
            <person name="Lindberg D.R."/>
            <person name="Seaver E.C."/>
            <person name="Weisblat D.A."/>
            <person name="Putnam N.H."/>
            <person name="Rokhsar D.S."/>
        </authorList>
    </citation>
    <scope>NUCLEOTIDE SEQUENCE [LARGE SCALE GENOMIC DNA]</scope>
</reference>
<comment type="subcellular location">
    <subcellularLocation>
        <location evidence="1">Membrane</location>
        <topology evidence="1">Multi-pass membrane protein</topology>
    </subcellularLocation>
</comment>
<keyword evidence="2 5" id="KW-0812">Transmembrane</keyword>
<gene>
    <name evidence="8" type="ORF">LOTGIDRAFT_83337</name>
</gene>
<name>V4BB08_LOTGI</name>
<proteinExistence type="inferred from homology"/>
<dbReference type="KEGG" id="lgi:LOTGIDRAFT_83337"/>
<feature type="transmembrane region" description="Helical" evidence="5">
    <location>
        <begin position="235"/>
        <end position="256"/>
    </location>
</feature>
<accession>V4BB08</accession>
<keyword evidence="5" id="KW-0407">Ion channel</keyword>
<dbReference type="InterPro" id="IPR006029">
    <property type="entry name" value="Neurotrans-gated_channel_TM"/>
</dbReference>
<dbReference type="RefSeq" id="XP_009044625.1">
    <property type="nucleotide sequence ID" value="XM_009046377.1"/>
</dbReference>
<dbReference type="FunFam" id="2.70.170.10:FF:000028">
    <property type="entry name" value="AcetylCholine Receptor"/>
    <property type="match status" value="1"/>
</dbReference>
<feature type="domain" description="Neurotransmitter-gated ion-channel transmembrane" evidence="7">
    <location>
        <begin position="211"/>
        <end position="292"/>
    </location>
</feature>
<dbReference type="InterPro" id="IPR006201">
    <property type="entry name" value="Neur_channel"/>
</dbReference>
<comment type="caution">
    <text evidence="5">Lacks conserved residue(s) required for the propagation of feature annotation.</text>
</comment>
<dbReference type="InterPro" id="IPR006202">
    <property type="entry name" value="Neur_chan_lig-bd"/>
</dbReference>
<feature type="non-terminal residue" evidence="8">
    <location>
        <position position="1"/>
    </location>
</feature>
<dbReference type="InterPro" id="IPR038050">
    <property type="entry name" value="Neuro_actylchol_rec"/>
</dbReference>
<dbReference type="InterPro" id="IPR018000">
    <property type="entry name" value="Neurotransmitter_ion_chnl_CS"/>
</dbReference>
<dbReference type="PRINTS" id="PR00252">
    <property type="entry name" value="NRIONCHANNEL"/>
</dbReference>
<dbReference type="SUPFAM" id="SSF63712">
    <property type="entry name" value="Nicotinic receptor ligand binding domain-like"/>
    <property type="match status" value="1"/>
</dbReference>
<dbReference type="Pfam" id="PF02931">
    <property type="entry name" value="Neur_chan_LBD"/>
    <property type="match status" value="1"/>
</dbReference>
<organism evidence="8 9">
    <name type="scientific">Lottia gigantea</name>
    <name type="common">Giant owl limpet</name>
    <dbReference type="NCBI Taxonomy" id="225164"/>
    <lineage>
        <taxon>Eukaryota</taxon>
        <taxon>Metazoa</taxon>
        <taxon>Spiralia</taxon>
        <taxon>Lophotrochozoa</taxon>
        <taxon>Mollusca</taxon>
        <taxon>Gastropoda</taxon>
        <taxon>Patellogastropoda</taxon>
        <taxon>Lottioidea</taxon>
        <taxon>Lottiidae</taxon>
        <taxon>Lottia</taxon>
    </lineage>
</organism>
<dbReference type="PANTHER" id="PTHR18945">
    <property type="entry name" value="NEUROTRANSMITTER GATED ION CHANNEL"/>
    <property type="match status" value="1"/>
</dbReference>
<dbReference type="CDD" id="cd19051">
    <property type="entry name" value="LGIC_TM_cation"/>
    <property type="match status" value="1"/>
</dbReference>
<keyword evidence="9" id="KW-1185">Reference proteome</keyword>
<dbReference type="CTD" id="20252571"/>
<dbReference type="InterPro" id="IPR036734">
    <property type="entry name" value="Neur_chan_lig-bd_sf"/>
</dbReference>
<dbReference type="EMBL" id="KB199652">
    <property type="protein sequence ID" value="ESP04726.1"/>
    <property type="molecule type" value="Genomic_DNA"/>
</dbReference>
<dbReference type="OrthoDB" id="5809364at2759"/>
<evidence type="ECO:0000313" key="9">
    <source>
        <dbReference type="Proteomes" id="UP000030746"/>
    </source>
</evidence>
<sequence length="292" mass="33956">LKEHLLGNYSKDIRPIRNQSDPLLVECNIHLTDIVDLDEVRQILSVIIIFSLRWKDEFLVWNPDKYEGLSFIQMDQEKIWIPWINLYSTLDDADLFGDVRYRLTARQNGQMTWTLSKKITVACLMNVVLFPFDTQRCTLAFTPLLYNTEQVKLVHVEQSVNTSTLKSHGEWVFRASNYTTLDYKLDDFNMSVLYVRLEFKRLTLFFVQNFLVPIIIISFLNLLTFWLPDGSGEKASFSITVLLALTFYLTSVSSYLPQNSNEPILLTLYISLLLTLSCLTVLVSLILINRHH</sequence>
<dbReference type="PROSITE" id="PS00236">
    <property type="entry name" value="NEUROTR_ION_CHANNEL"/>
    <property type="match status" value="1"/>
</dbReference>
<dbReference type="Gene3D" id="2.70.170.10">
    <property type="entry name" value="Neurotransmitter-gated ion-channel ligand-binding domain"/>
    <property type="match status" value="1"/>
</dbReference>
<dbReference type="SUPFAM" id="SSF90112">
    <property type="entry name" value="Neurotransmitter-gated ion-channel transmembrane pore"/>
    <property type="match status" value="1"/>
</dbReference>
<evidence type="ECO:0008006" key="10">
    <source>
        <dbReference type="Google" id="ProtNLM"/>
    </source>
</evidence>
<evidence type="ECO:0000259" key="6">
    <source>
        <dbReference type="Pfam" id="PF02931"/>
    </source>
</evidence>
<keyword evidence="4 5" id="KW-0472">Membrane</keyword>
<protein>
    <recommendedName>
        <fullName evidence="10">Neurotransmitter-gated ion-channel ligand-binding domain-containing protein</fullName>
    </recommendedName>
</protein>
<evidence type="ECO:0000256" key="4">
    <source>
        <dbReference type="ARBA" id="ARBA00023136"/>
    </source>
</evidence>
<evidence type="ECO:0000256" key="5">
    <source>
        <dbReference type="RuleBase" id="RU000687"/>
    </source>
</evidence>
<evidence type="ECO:0000259" key="7">
    <source>
        <dbReference type="Pfam" id="PF02932"/>
    </source>
</evidence>
<dbReference type="GO" id="GO:0005230">
    <property type="term" value="F:extracellular ligand-gated monoatomic ion channel activity"/>
    <property type="evidence" value="ECO:0007669"/>
    <property type="project" value="InterPro"/>
</dbReference>
<evidence type="ECO:0000313" key="8">
    <source>
        <dbReference type="EMBL" id="ESP04726.1"/>
    </source>
</evidence>
<feature type="transmembrane region" description="Helical" evidence="5">
    <location>
        <begin position="202"/>
        <end position="223"/>
    </location>
</feature>
<dbReference type="AlphaFoldDB" id="V4BB08"/>
<keyword evidence="3 5" id="KW-1133">Transmembrane helix</keyword>